<evidence type="ECO:0000313" key="5">
    <source>
        <dbReference type="Proteomes" id="UP001623591"/>
    </source>
</evidence>
<comment type="caution">
    <text evidence="4">The sequence shown here is derived from an EMBL/GenBank/DDBJ whole genome shotgun (WGS) entry which is preliminary data.</text>
</comment>
<dbReference type="Gene3D" id="3.30.497.10">
    <property type="entry name" value="Antithrombin, subunit I, domain 2"/>
    <property type="match status" value="1"/>
</dbReference>
<dbReference type="SUPFAM" id="SSF56574">
    <property type="entry name" value="Serpins"/>
    <property type="match status" value="1"/>
</dbReference>
<proteinExistence type="inferred from homology"/>
<evidence type="ECO:0000259" key="3">
    <source>
        <dbReference type="SMART" id="SM00093"/>
    </source>
</evidence>
<dbReference type="CDD" id="cd19588">
    <property type="entry name" value="serpin_miropin-like"/>
    <property type="match status" value="1"/>
</dbReference>
<dbReference type="Gene3D" id="2.30.39.10">
    <property type="entry name" value="Alpha-1-antitrypsin, domain 1"/>
    <property type="match status" value="1"/>
</dbReference>
<protein>
    <submittedName>
        <fullName evidence="4">Serpin family protein</fullName>
    </submittedName>
</protein>
<dbReference type="RefSeq" id="WP_406770167.1">
    <property type="nucleotide sequence ID" value="NZ_JBJHZZ010000008.1"/>
</dbReference>
<comment type="similarity">
    <text evidence="1">Belongs to the serpin family.</text>
</comment>
<feature type="chain" id="PRO_5045499343" evidence="2">
    <location>
        <begin position="20"/>
        <end position="412"/>
    </location>
</feature>
<organism evidence="4 5">
    <name type="scientific">Candidatus Clostridium stratigraminis</name>
    <dbReference type="NCBI Taxonomy" id="3381661"/>
    <lineage>
        <taxon>Bacteria</taxon>
        <taxon>Bacillati</taxon>
        <taxon>Bacillota</taxon>
        <taxon>Clostridia</taxon>
        <taxon>Eubacteriales</taxon>
        <taxon>Clostridiaceae</taxon>
        <taxon>Clostridium</taxon>
    </lineage>
</organism>
<dbReference type="EMBL" id="JBJHZZ010000008">
    <property type="protein sequence ID" value="MFL0247739.1"/>
    <property type="molecule type" value="Genomic_DNA"/>
</dbReference>
<evidence type="ECO:0000313" key="4">
    <source>
        <dbReference type="EMBL" id="MFL0247739.1"/>
    </source>
</evidence>
<reference evidence="4 5" key="1">
    <citation type="submission" date="2024-11" db="EMBL/GenBank/DDBJ databases">
        <authorList>
            <person name="Heng Y.C."/>
            <person name="Lim A.C.H."/>
            <person name="Lee J.K.Y."/>
            <person name="Kittelmann S."/>
        </authorList>
    </citation>
    <scope>NUCLEOTIDE SEQUENCE [LARGE SCALE GENOMIC DNA]</scope>
    <source>
        <strain evidence="4 5">WILCCON 0185</strain>
    </source>
</reference>
<dbReference type="Pfam" id="PF00079">
    <property type="entry name" value="Serpin"/>
    <property type="match status" value="1"/>
</dbReference>
<feature type="signal peptide" evidence="2">
    <location>
        <begin position="1"/>
        <end position="19"/>
    </location>
</feature>
<evidence type="ECO:0000256" key="2">
    <source>
        <dbReference type="SAM" id="SignalP"/>
    </source>
</evidence>
<dbReference type="InterPro" id="IPR000215">
    <property type="entry name" value="Serpin_fam"/>
</dbReference>
<gene>
    <name evidence="4" type="ORF">ACJDUG_12230</name>
</gene>
<sequence>MNRFKGIAALLLVSAIAAACIGCGMKKDNSIKNQYTIKAKELDSNIKNISDANNKVAFKFLNYELKAHNNSNIVISPLSLNTVLAMTQNGAANKTKEEILSALEFNDINDSTINENYQKVIAHFNSLKSINVNMSDSIWIQKDIKVRDDFKGIGSDNYEAEIYNVDFNKRTTVNDINKWVSDKTQGKIKKLNTNLDNVTMLLINTIYFKGKWADPFIESSTSKEAFNLSNGSKVNVDMMKGILSVDYLKTKDFSAVRLPYDDDNFGFYIFLPDKGISEDKLIQSMTYDNWEKWTNDFKRAEVDIKLPKFKIEYEDELNKMLQGFGMKDAFDPEKADFSKMTDKKSQYINLVKQKCYIDVNEAGTEAAAATEVAMDLGIVVNPIAFTADKPFIYAIADKKTGLIIFMGKLEKP</sequence>
<keyword evidence="5" id="KW-1185">Reference proteome</keyword>
<dbReference type="InterPro" id="IPR023795">
    <property type="entry name" value="Serpin_CS"/>
</dbReference>
<dbReference type="InterPro" id="IPR042185">
    <property type="entry name" value="Serpin_sf_2"/>
</dbReference>
<dbReference type="PANTHER" id="PTHR11461:SF211">
    <property type="entry name" value="GH10112P-RELATED"/>
    <property type="match status" value="1"/>
</dbReference>
<accession>A0ABW8T9L0</accession>
<evidence type="ECO:0000256" key="1">
    <source>
        <dbReference type="RuleBase" id="RU000411"/>
    </source>
</evidence>
<dbReference type="PROSITE" id="PS00284">
    <property type="entry name" value="SERPIN"/>
    <property type="match status" value="1"/>
</dbReference>
<dbReference type="InterPro" id="IPR023796">
    <property type="entry name" value="Serpin_dom"/>
</dbReference>
<dbReference type="Proteomes" id="UP001623591">
    <property type="component" value="Unassembled WGS sequence"/>
</dbReference>
<name>A0ABW8T9L0_9CLOT</name>
<dbReference type="SMART" id="SM00093">
    <property type="entry name" value="SERPIN"/>
    <property type="match status" value="1"/>
</dbReference>
<dbReference type="PANTHER" id="PTHR11461">
    <property type="entry name" value="SERINE PROTEASE INHIBITOR, SERPIN"/>
    <property type="match status" value="1"/>
</dbReference>
<keyword evidence="2" id="KW-0732">Signal</keyword>
<dbReference type="InterPro" id="IPR036186">
    <property type="entry name" value="Serpin_sf"/>
</dbReference>
<dbReference type="PROSITE" id="PS51257">
    <property type="entry name" value="PROKAR_LIPOPROTEIN"/>
    <property type="match status" value="1"/>
</dbReference>
<feature type="domain" description="Serpin" evidence="3">
    <location>
        <begin position="58"/>
        <end position="412"/>
    </location>
</feature>
<dbReference type="InterPro" id="IPR042178">
    <property type="entry name" value="Serpin_sf_1"/>
</dbReference>